<dbReference type="WBParaSite" id="SVE_1679300.1">
    <property type="protein sequence ID" value="SVE_1679300.1"/>
    <property type="gene ID" value="SVE_1679300"/>
</dbReference>
<reference evidence="1" key="1">
    <citation type="submission" date="2014-07" db="EMBL/GenBank/DDBJ databases">
        <authorList>
            <person name="Martin A.A"/>
            <person name="De Silva N."/>
        </authorList>
    </citation>
    <scope>NUCLEOTIDE SEQUENCE</scope>
</reference>
<evidence type="ECO:0000313" key="2">
    <source>
        <dbReference type="WBParaSite" id="SVE_1679300.1"/>
    </source>
</evidence>
<evidence type="ECO:0000313" key="1">
    <source>
        <dbReference type="Proteomes" id="UP000035680"/>
    </source>
</evidence>
<reference evidence="2" key="2">
    <citation type="submission" date="2015-08" db="UniProtKB">
        <authorList>
            <consortium name="WormBaseParasite"/>
        </authorList>
    </citation>
    <scope>IDENTIFICATION</scope>
</reference>
<dbReference type="AlphaFoldDB" id="A0A0K0FWJ9"/>
<organism evidence="1 2">
    <name type="scientific">Strongyloides venezuelensis</name>
    <name type="common">Threadworm</name>
    <dbReference type="NCBI Taxonomy" id="75913"/>
    <lineage>
        <taxon>Eukaryota</taxon>
        <taxon>Metazoa</taxon>
        <taxon>Ecdysozoa</taxon>
        <taxon>Nematoda</taxon>
        <taxon>Chromadorea</taxon>
        <taxon>Rhabditida</taxon>
        <taxon>Tylenchina</taxon>
        <taxon>Panagrolaimomorpha</taxon>
        <taxon>Strongyloidoidea</taxon>
        <taxon>Strongyloididae</taxon>
        <taxon>Strongyloides</taxon>
    </lineage>
</organism>
<proteinExistence type="predicted"/>
<sequence>MNILFKTPLNYRAQGTNNCKSCNVGGHDWYKFMKCSLVKNQLKNEHTISEIPIDNNFLSNPFHDLNFGVLGNVLFGTTQIVQIITDLTPLQIYECFINECILMKNMATQIVLLLETFLLTHRDNLIIFFPV</sequence>
<name>A0A0K0FWJ9_STRVS</name>
<protein>
    <submittedName>
        <fullName evidence="2">Uncharacterized protein</fullName>
    </submittedName>
</protein>
<accession>A0A0K0FWJ9</accession>
<keyword evidence="1" id="KW-1185">Reference proteome</keyword>
<dbReference type="Proteomes" id="UP000035680">
    <property type="component" value="Unassembled WGS sequence"/>
</dbReference>